<evidence type="ECO:0000313" key="2">
    <source>
        <dbReference type="Proteomes" id="UP000824533"/>
    </source>
</evidence>
<comment type="caution">
    <text evidence="1">The sequence shown here is derived from an EMBL/GenBank/DDBJ whole genome shotgun (WGS) entry which is preliminary data.</text>
</comment>
<gene>
    <name evidence="1" type="ORF">K1T71_006548</name>
</gene>
<accession>A0ACC1D1B9</accession>
<dbReference type="Proteomes" id="UP000824533">
    <property type="component" value="Linkage Group LG11"/>
</dbReference>
<keyword evidence="2" id="KW-1185">Reference proteome</keyword>
<organism evidence="1 2">
    <name type="scientific">Dendrolimus kikuchii</name>
    <dbReference type="NCBI Taxonomy" id="765133"/>
    <lineage>
        <taxon>Eukaryota</taxon>
        <taxon>Metazoa</taxon>
        <taxon>Ecdysozoa</taxon>
        <taxon>Arthropoda</taxon>
        <taxon>Hexapoda</taxon>
        <taxon>Insecta</taxon>
        <taxon>Pterygota</taxon>
        <taxon>Neoptera</taxon>
        <taxon>Endopterygota</taxon>
        <taxon>Lepidoptera</taxon>
        <taxon>Glossata</taxon>
        <taxon>Ditrysia</taxon>
        <taxon>Bombycoidea</taxon>
        <taxon>Lasiocampidae</taxon>
        <taxon>Dendrolimus</taxon>
    </lineage>
</organism>
<name>A0ACC1D1B9_9NEOP</name>
<protein>
    <submittedName>
        <fullName evidence="1">Uncharacterized protein</fullName>
    </submittedName>
</protein>
<proteinExistence type="predicted"/>
<dbReference type="EMBL" id="CM034397">
    <property type="protein sequence ID" value="KAJ0177675.1"/>
    <property type="molecule type" value="Genomic_DNA"/>
</dbReference>
<evidence type="ECO:0000313" key="1">
    <source>
        <dbReference type="EMBL" id="KAJ0177675.1"/>
    </source>
</evidence>
<sequence>MNVAGHFIPPAFIYPRKRPSPELLAGGPTQSVCMLSDCGYVTPKLFVEWLHHFKDHVHASELDPVLLILDNHSSHISLEGVKYAQEHHIVILTIPSHSSHKLQPLDIAIHSHLKNKYAEECAKWISQHPGRHITQFQVASIFNTAFKHTATLSNAELGFKASRIFPFVDNLFDENDVAPSSAIDQNINQPVT</sequence>
<reference evidence="1 2" key="1">
    <citation type="journal article" date="2021" name="Front. Genet.">
        <title>Chromosome-Level Genome Assembly Reveals Significant Gene Expansion in the Toll and IMD Signaling Pathways of Dendrolimus kikuchii.</title>
        <authorList>
            <person name="Zhou J."/>
            <person name="Wu P."/>
            <person name="Xiong Z."/>
            <person name="Liu N."/>
            <person name="Zhao N."/>
            <person name="Ji M."/>
            <person name="Qiu Y."/>
            <person name="Yang B."/>
        </authorList>
    </citation>
    <scope>NUCLEOTIDE SEQUENCE [LARGE SCALE GENOMIC DNA]</scope>
    <source>
        <strain evidence="1">Ann1</strain>
    </source>
</reference>